<feature type="domain" description="Glycosyltransferase 2-like" evidence="2">
    <location>
        <begin position="1"/>
        <end position="88"/>
    </location>
</feature>
<evidence type="ECO:0000256" key="1">
    <source>
        <dbReference type="ARBA" id="ARBA00038494"/>
    </source>
</evidence>
<dbReference type="SUPFAM" id="SSF53448">
    <property type="entry name" value="Nucleotide-diphospho-sugar transferases"/>
    <property type="match status" value="1"/>
</dbReference>
<dbReference type="GO" id="GO:0016740">
    <property type="term" value="F:transferase activity"/>
    <property type="evidence" value="ECO:0007669"/>
    <property type="project" value="UniProtKB-KW"/>
</dbReference>
<evidence type="ECO:0000313" key="3">
    <source>
        <dbReference type="EMBL" id="CAA6804469.1"/>
    </source>
</evidence>
<dbReference type="AlphaFoldDB" id="A0A6S6SHT5"/>
<dbReference type="EMBL" id="CACVAY010000021">
    <property type="protein sequence ID" value="CAA6804469.1"/>
    <property type="molecule type" value="Genomic_DNA"/>
</dbReference>
<dbReference type="Gene3D" id="1.25.40.10">
    <property type="entry name" value="Tetratricopeptide repeat domain"/>
    <property type="match status" value="1"/>
</dbReference>
<sequence length="372" mass="43795">MIVKNESAVIERCLESVAKYIDYWVICDTGSTDGTQQKVQHFFDVKNIPGELFEDEWQDFAHNRNLALERAKKKAGYILIIDADDYLETSPNFQFAALKADAYNLRVQLNELVYFNTKLIRSDVAWEWRGVLHEFLFAEKVKPFVNYYGDYVMKATRDGDRSQDPEKYKHDIKVLEAALEKEPGHTRYQFYLAQTYRDLFEYDKAIEHYSKRVAMGGWGEEVYVSMLEVARCLRKQGKPVDQIIEAYLKAYRFRPQRFEGLFEMLKLCRITGRFFLGYQLCKDIKGGVLPKDILFVENAVYEWMYHDELAVCAINAHDFRMGASLLKRLLNKKVVPHHEVERMRSNLQFAESKLETQRKRPKRRKKGKRVSA</sequence>
<keyword evidence="3" id="KW-0808">Transferase</keyword>
<dbReference type="SUPFAM" id="SSF48452">
    <property type="entry name" value="TPR-like"/>
    <property type="match status" value="1"/>
</dbReference>
<proteinExistence type="inferred from homology"/>
<comment type="similarity">
    <text evidence="1">Belongs to the glycosyltransferase 2 family. WaaE/KdtX subfamily.</text>
</comment>
<dbReference type="InterPro" id="IPR001173">
    <property type="entry name" value="Glyco_trans_2-like"/>
</dbReference>
<name>A0A6S6SHT5_9GAMM</name>
<dbReference type="InterPro" id="IPR011990">
    <property type="entry name" value="TPR-like_helical_dom_sf"/>
</dbReference>
<dbReference type="Gene3D" id="3.90.550.10">
    <property type="entry name" value="Spore Coat Polysaccharide Biosynthesis Protein SpsA, Chain A"/>
    <property type="match status" value="1"/>
</dbReference>
<protein>
    <submittedName>
        <fullName evidence="3">Glycosyl transferase, group 2 family protein</fullName>
    </submittedName>
</protein>
<gene>
    <name evidence="3" type="ORF">HELGO_WM11614</name>
</gene>
<accession>A0A6S6SHT5</accession>
<organism evidence="3">
    <name type="scientific">uncultured Thiotrichaceae bacterium</name>
    <dbReference type="NCBI Taxonomy" id="298394"/>
    <lineage>
        <taxon>Bacteria</taxon>
        <taxon>Pseudomonadati</taxon>
        <taxon>Pseudomonadota</taxon>
        <taxon>Gammaproteobacteria</taxon>
        <taxon>Thiotrichales</taxon>
        <taxon>Thiotrichaceae</taxon>
        <taxon>environmental samples</taxon>
    </lineage>
</organism>
<reference evidence="3" key="1">
    <citation type="submission" date="2020-01" db="EMBL/GenBank/DDBJ databases">
        <authorList>
            <person name="Meier V. D."/>
            <person name="Meier V D."/>
        </authorList>
    </citation>
    <scope>NUCLEOTIDE SEQUENCE</scope>
    <source>
        <strain evidence="3">HLG_WM_MAG_07</strain>
    </source>
</reference>
<dbReference type="PANTHER" id="PTHR43630">
    <property type="entry name" value="POLY-BETA-1,6-N-ACETYL-D-GLUCOSAMINE SYNTHASE"/>
    <property type="match status" value="1"/>
</dbReference>
<evidence type="ECO:0000259" key="2">
    <source>
        <dbReference type="Pfam" id="PF00535"/>
    </source>
</evidence>
<dbReference type="Pfam" id="PF00535">
    <property type="entry name" value="Glycos_transf_2"/>
    <property type="match status" value="1"/>
</dbReference>
<dbReference type="PANTHER" id="PTHR43630:SF2">
    <property type="entry name" value="GLYCOSYLTRANSFERASE"/>
    <property type="match status" value="1"/>
</dbReference>
<dbReference type="InterPro" id="IPR029044">
    <property type="entry name" value="Nucleotide-diphossugar_trans"/>
</dbReference>